<gene>
    <name evidence="2" type="ORF">scyTo_0026098</name>
</gene>
<reference evidence="2 3" key="1">
    <citation type="journal article" date="2018" name="Nat. Ecol. Evol.">
        <title>Shark genomes provide insights into elasmobranch evolution and the origin of vertebrates.</title>
        <authorList>
            <person name="Hara Y"/>
            <person name="Yamaguchi K"/>
            <person name="Onimaru K"/>
            <person name="Kadota M"/>
            <person name="Koyanagi M"/>
            <person name="Keeley SD"/>
            <person name="Tatsumi K"/>
            <person name="Tanaka K"/>
            <person name="Motone F"/>
            <person name="Kageyama Y"/>
            <person name="Nozu R"/>
            <person name="Adachi N"/>
            <person name="Nishimura O"/>
            <person name="Nakagawa R"/>
            <person name="Tanegashima C"/>
            <person name="Kiyatake I"/>
            <person name="Matsumoto R"/>
            <person name="Murakumo K"/>
            <person name="Nishida K"/>
            <person name="Terakita A"/>
            <person name="Kuratani S"/>
            <person name="Sato K"/>
            <person name="Hyodo S Kuraku.S."/>
        </authorList>
    </citation>
    <scope>NUCLEOTIDE SEQUENCE [LARGE SCALE GENOMIC DNA]</scope>
</reference>
<feature type="compositionally biased region" description="Polar residues" evidence="1">
    <location>
        <begin position="1"/>
        <end position="24"/>
    </location>
</feature>
<accession>A0A401QJ21</accession>
<evidence type="ECO:0000313" key="3">
    <source>
        <dbReference type="Proteomes" id="UP000288216"/>
    </source>
</evidence>
<keyword evidence="3" id="KW-1185">Reference proteome</keyword>
<feature type="region of interest" description="Disordered" evidence="1">
    <location>
        <begin position="1"/>
        <end position="39"/>
    </location>
</feature>
<protein>
    <submittedName>
        <fullName evidence="2">Uncharacterized protein</fullName>
    </submittedName>
</protein>
<organism evidence="2 3">
    <name type="scientific">Scyliorhinus torazame</name>
    <name type="common">Cloudy catshark</name>
    <name type="synonym">Catulus torazame</name>
    <dbReference type="NCBI Taxonomy" id="75743"/>
    <lineage>
        <taxon>Eukaryota</taxon>
        <taxon>Metazoa</taxon>
        <taxon>Chordata</taxon>
        <taxon>Craniata</taxon>
        <taxon>Vertebrata</taxon>
        <taxon>Chondrichthyes</taxon>
        <taxon>Elasmobranchii</taxon>
        <taxon>Galeomorphii</taxon>
        <taxon>Galeoidea</taxon>
        <taxon>Carcharhiniformes</taxon>
        <taxon>Scyliorhinidae</taxon>
        <taxon>Scyliorhinus</taxon>
    </lineage>
</organism>
<feature type="non-terminal residue" evidence="2">
    <location>
        <position position="1"/>
    </location>
</feature>
<dbReference type="Proteomes" id="UP000288216">
    <property type="component" value="Unassembled WGS sequence"/>
</dbReference>
<evidence type="ECO:0000256" key="1">
    <source>
        <dbReference type="SAM" id="MobiDB-lite"/>
    </source>
</evidence>
<name>A0A401QJ21_SCYTO</name>
<dbReference type="EMBL" id="BFAA01157806">
    <property type="protein sequence ID" value="GCB85372.1"/>
    <property type="molecule type" value="Genomic_DNA"/>
</dbReference>
<evidence type="ECO:0000313" key="2">
    <source>
        <dbReference type="EMBL" id="GCB85372.1"/>
    </source>
</evidence>
<sequence>KINLTKLGSSAHELNSQQKLQLSGQRARATIKAKRRQSG</sequence>
<dbReference type="AlphaFoldDB" id="A0A401QJ21"/>
<comment type="caution">
    <text evidence="2">The sequence shown here is derived from an EMBL/GenBank/DDBJ whole genome shotgun (WGS) entry which is preliminary data.</text>
</comment>
<proteinExistence type="predicted"/>
<feature type="compositionally biased region" description="Basic residues" evidence="1">
    <location>
        <begin position="29"/>
        <end position="39"/>
    </location>
</feature>